<proteinExistence type="predicted"/>
<reference evidence="1" key="1">
    <citation type="submission" date="2015-04" db="UniProtKB">
        <authorList>
            <consortium name="EnsemblPlants"/>
        </authorList>
    </citation>
    <scope>IDENTIFICATION</scope>
</reference>
<protein>
    <submittedName>
        <fullName evidence="1">Uncharacterized protein</fullName>
    </submittedName>
</protein>
<evidence type="ECO:0000313" key="1">
    <source>
        <dbReference type="EnsemblPlants" id="OMERI12G09820.1"/>
    </source>
</evidence>
<dbReference type="HOGENOM" id="CLU_2964817_0_0_1"/>
<organism evidence="1">
    <name type="scientific">Oryza meridionalis</name>
    <dbReference type="NCBI Taxonomy" id="40149"/>
    <lineage>
        <taxon>Eukaryota</taxon>
        <taxon>Viridiplantae</taxon>
        <taxon>Streptophyta</taxon>
        <taxon>Embryophyta</taxon>
        <taxon>Tracheophyta</taxon>
        <taxon>Spermatophyta</taxon>
        <taxon>Magnoliopsida</taxon>
        <taxon>Liliopsida</taxon>
        <taxon>Poales</taxon>
        <taxon>Poaceae</taxon>
        <taxon>BOP clade</taxon>
        <taxon>Oryzoideae</taxon>
        <taxon>Oryzeae</taxon>
        <taxon>Oryzinae</taxon>
        <taxon>Oryza</taxon>
    </lineage>
</organism>
<dbReference type="Gramene" id="OMERI12G09820.1">
    <property type="protein sequence ID" value="OMERI12G09820.1"/>
    <property type="gene ID" value="OMERI12G09820"/>
</dbReference>
<dbReference type="EnsemblPlants" id="OMERI12G09820.1">
    <property type="protein sequence ID" value="OMERI12G09820.1"/>
    <property type="gene ID" value="OMERI12G09820"/>
</dbReference>
<name>A0A0E0FCN4_9ORYZ</name>
<reference evidence="1" key="2">
    <citation type="submission" date="2018-05" db="EMBL/GenBank/DDBJ databases">
        <title>OmerRS3 (Oryza meridionalis Reference Sequence Version 3).</title>
        <authorList>
            <person name="Zhang J."/>
            <person name="Kudrna D."/>
            <person name="Lee S."/>
            <person name="Talag J."/>
            <person name="Welchert J."/>
            <person name="Wing R.A."/>
        </authorList>
    </citation>
    <scope>NUCLEOTIDE SEQUENCE [LARGE SCALE GENOMIC DNA]</scope>
    <source>
        <strain evidence="1">cv. OR44</strain>
    </source>
</reference>
<dbReference type="AlphaFoldDB" id="A0A0E0FCN4"/>
<keyword evidence="2" id="KW-1185">Reference proteome</keyword>
<sequence length="59" mass="6231">MQSGDDGVVVHRPIGVPTWAQLASEEIVLLVVGSELISICQKSEATPNAFAPTTNLPEN</sequence>
<dbReference type="Proteomes" id="UP000008021">
    <property type="component" value="Chromosome 12"/>
</dbReference>
<evidence type="ECO:0000313" key="2">
    <source>
        <dbReference type="Proteomes" id="UP000008021"/>
    </source>
</evidence>
<accession>A0A0E0FCN4</accession>